<dbReference type="EMBL" id="JENY01000012">
    <property type="protein sequence ID" value="EXL08747.1"/>
    <property type="molecule type" value="Genomic_DNA"/>
</dbReference>
<protein>
    <submittedName>
        <fullName evidence="1">Uncharacterized protein</fullName>
    </submittedName>
</protein>
<sequence>MDIRSTIAHRTAGFRKHLRQPQARILFQHACRSQPETRFPMAAHLFIIGKAFRQGFRSPARRRPYAQLHSTQPA</sequence>
<reference evidence="1 3" key="1">
    <citation type="submission" date="2014-02" db="EMBL/GenBank/DDBJ databases">
        <title>Aquamicrobium defluvii Genome sequencing.</title>
        <authorList>
            <person name="Wang X."/>
        </authorList>
    </citation>
    <scope>NUCLEOTIDE SEQUENCE [LARGE SCALE GENOMIC DNA]</scope>
    <source>
        <strain evidence="1 3">W13Z1</strain>
    </source>
</reference>
<evidence type="ECO:0000313" key="4">
    <source>
        <dbReference type="Proteomes" id="UP000294958"/>
    </source>
</evidence>
<proteinExistence type="predicted"/>
<name>A0A011TX26_9HYPH</name>
<gene>
    <name evidence="1" type="ORF">BG36_03910</name>
    <name evidence="2" type="ORF">DES43_10256</name>
</gene>
<dbReference type="Proteomes" id="UP000294958">
    <property type="component" value="Unassembled WGS sequence"/>
</dbReference>
<organism evidence="1 3">
    <name type="scientific">Aquamicrobium defluvii</name>
    <dbReference type="NCBI Taxonomy" id="69279"/>
    <lineage>
        <taxon>Bacteria</taxon>
        <taxon>Pseudomonadati</taxon>
        <taxon>Pseudomonadota</taxon>
        <taxon>Alphaproteobacteria</taxon>
        <taxon>Hyphomicrobiales</taxon>
        <taxon>Phyllobacteriaceae</taxon>
        <taxon>Aquamicrobium</taxon>
    </lineage>
</organism>
<dbReference type="EMBL" id="SNZF01000002">
    <property type="protein sequence ID" value="TDR37512.1"/>
    <property type="molecule type" value="Genomic_DNA"/>
</dbReference>
<dbReference type="Proteomes" id="UP000019849">
    <property type="component" value="Unassembled WGS sequence"/>
</dbReference>
<dbReference type="AlphaFoldDB" id="A0A011TX26"/>
<evidence type="ECO:0000313" key="3">
    <source>
        <dbReference type="Proteomes" id="UP000019849"/>
    </source>
</evidence>
<keyword evidence="4" id="KW-1185">Reference proteome</keyword>
<dbReference type="STRING" id="69279.BG36_03910"/>
<dbReference type="HOGENOM" id="CLU_2679654_0_0_5"/>
<reference evidence="2 4" key="2">
    <citation type="submission" date="2019-03" db="EMBL/GenBank/DDBJ databases">
        <title>Genomic Encyclopedia of Type Strains, Phase IV (KMG-IV): sequencing the most valuable type-strain genomes for metagenomic binning, comparative biology and taxonomic classification.</title>
        <authorList>
            <person name="Goeker M."/>
        </authorList>
    </citation>
    <scope>NUCLEOTIDE SEQUENCE [LARGE SCALE GENOMIC DNA]</scope>
    <source>
        <strain evidence="2 4">DSM 11603</strain>
    </source>
</reference>
<evidence type="ECO:0000313" key="1">
    <source>
        <dbReference type="EMBL" id="EXL08747.1"/>
    </source>
</evidence>
<accession>A0A011TX26</accession>
<comment type="caution">
    <text evidence="1">The sequence shown here is derived from an EMBL/GenBank/DDBJ whole genome shotgun (WGS) entry which is preliminary data.</text>
</comment>
<evidence type="ECO:0000313" key="2">
    <source>
        <dbReference type="EMBL" id="TDR37512.1"/>
    </source>
</evidence>